<evidence type="ECO:0000313" key="7">
    <source>
        <dbReference type="EMBL" id="KRR26115.1"/>
    </source>
</evidence>
<sequence>MQVDRRPLLDRLAVFPRLGLATLPTPLEPMKRLTAHLGGPRLWVKREDATGLGFGGNKLRKLDYVLHEAISRGADTIVSGGVVQSNSQRQVAAVAARLGLACHLAVYHGRLEPPTPEYKTSGNAFLNRLFGAHLHDVPWTGDRNAAIRALVDDLKGKGSKPYFVPYGVSNALGAVAYATTIAEIEPQAARLGFRPAAIVHCTGSAGTQAGLVVGAAVAMPDTRIVGIDIDAEPARVRADVVAFAKEASDLLDVPFDEASVEVVAGHAGPAYGVPHEATIEAIRLAGRLEALPLDPVYSGKGLAGLIALIRQGRWRKDEDVVFLYTGGAPALFAYQSALGI</sequence>
<name>A0A0R3N8C6_9BRAD</name>
<dbReference type="Gene3D" id="3.40.50.1100">
    <property type="match status" value="2"/>
</dbReference>
<evidence type="ECO:0000259" key="6">
    <source>
        <dbReference type="Pfam" id="PF00291"/>
    </source>
</evidence>
<dbReference type="InterPro" id="IPR027278">
    <property type="entry name" value="ACCD_DCysDesulf"/>
</dbReference>
<dbReference type="STRING" id="722472.SAMN05444321_1795"/>
<feature type="active site" description="Nucleophile" evidence="4">
    <location>
        <position position="85"/>
    </location>
</feature>
<dbReference type="PANTHER" id="PTHR43780:SF2">
    <property type="entry name" value="1-AMINOCYCLOPROPANE-1-CARBOXYLATE DEAMINASE-RELATED"/>
    <property type="match status" value="1"/>
</dbReference>
<reference evidence="7 8" key="1">
    <citation type="submission" date="2014-03" db="EMBL/GenBank/DDBJ databases">
        <title>Bradyrhizobium valentinum sp. nov., isolated from effective nodules of Lupinus mariae-josephae, a lupine endemic of basic-lime soils in Eastern Spain.</title>
        <authorList>
            <person name="Duran D."/>
            <person name="Rey L."/>
            <person name="Navarro A."/>
            <person name="Busquets A."/>
            <person name="Imperial J."/>
            <person name="Ruiz-Argueso T."/>
        </authorList>
    </citation>
    <scope>NUCLEOTIDE SEQUENCE [LARGE SCALE GENOMIC DNA]</scope>
    <source>
        <strain evidence="7 8">CCBAU 23086</strain>
    </source>
</reference>
<evidence type="ECO:0000313" key="8">
    <source>
        <dbReference type="Proteomes" id="UP000051660"/>
    </source>
</evidence>
<dbReference type="OrthoDB" id="9801249at2"/>
<evidence type="ECO:0000256" key="3">
    <source>
        <dbReference type="ARBA" id="ARBA00022898"/>
    </source>
</evidence>
<dbReference type="Pfam" id="PF00291">
    <property type="entry name" value="PALP"/>
    <property type="match status" value="1"/>
</dbReference>
<gene>
    <name evidence="7" type="ORF">CQ14_26875</name>
</gene>
<accession>A0A0R3N8C6</accession>
<feature type="domain" description="Tryptophan synthase beta chain-like PALP" evidence="6">
    <location>
        <begin position="22"/>
        <end position="326"/>
    </location>
</feature>
<evidence type="ECO:0000256" key="2">
    <source>
        <dbReference type="ARBA" id="ARBA00008639"/>
    </source>
</evidence>
<comment type="cofactor">
    <cofactor evidence="1">
        <name>pyridoxal 5'-phosphate</name>
        <dbReference type="ChEBI" id="CHEBI:597326"/>
    </cofactor>
</comment>
<keyword evidence="3 5" id="KW-0663">Pyridoxal phosphate</keyword>
<dbReference type="InterPro" id="IPR036052">
    <property type="entry name" value="TrpB-like_PALP_sf"/>
</dbReference>
<dbReference type="EMBL" id="LLYB01000049">
    <property type="protein sequence ID" value="KRR26115.1"/>
    <property type="molecule type" value="Genomic_DNA"/>
</dbReference>
<comment type="similarity">
    <text evidence="2">Belongs to the ACC deaminase/D-cysteine desulfhydrase family.</text>
</comment>
<dbReference type="SUPFAM" id="SSF53686">
    <property type="entry name" value="Tryptophan synthase beta subunit-like PLP-dependent enzymes"/>
    <property type="match status" value="1"/>
</dbReference>
<evidence type="ECO:0000256" key="5">
    <source>
        <dbReference type="PIRSR" id="PIRSR006278-2"/>
    </source>
</evidence>
<protein>
    <recommendedName>
        <fullName evidence="6">Tryptophan synthase beta chain-like PALP domain-containing protein</fullName>
    </recommendedName>
</protein>
<dbReference type="InterPro" id="IPR001926">
    <property type="entry name" value="TrpB-like_PALP"/>
</dbReference>
<dbReference type="PIRSF" id="PIRSF006278">
    <property type="entry name" value="ACCD_DCysDesulf"/>
    <property type="match status" value="1"/>
</dbReference>
<dbReference type="PANTHER" id="PTHR43780">
    <property type="entry name" value="1-AMINOCYCLOPROPANE-1-CARBOXYLATE DEAMINASE-RELATED"/>
    <property type="match status" value="1"/>
</dbReference>
<dbReference type="GO" id="GO:0019148">
    <property type="term" value="F:D-cysteine desulfhydrase activity"/>
    <property type="evidence" value="ECO:0007669"/>
    <property type="project" value="TreeGrafter"/>
</dbReference>
<comment type="caution">
    <text evidence="7">The sequence shown here is derived from an EMBL/GenBank/DDBJ whole genome shotgun (WGS) entry which is preliminary data.</text>
</comment>
<dbReference type="AlphaFoldDB" id="A0A0R3N8C6"/>
<evidence type="ECO:0000256" key="4">
    <source>
        <dbReference type="PIRSR" id="PIRSR006278-1"/>
    </source>
</evidence>
<dbReference type="Proteomes" id="UP000051660">
    <property type="component" value="Unassembled WGS sequence"/>
</dbReference>
<proteinExistence type="inferred from homology"/>
<feature type="modified residue" description="N6-(pyridoxal phosphate)lysine" evidence="5">
    <location>
        <position position="58"/>
    </location>
</feature>
<evidence type="ECO:0000256" key="1">
    <source>
        <dbReference type="ARBA" id="ARBA00001933"/>
    </source>
</evidence>
<organism evidence="7 8">
    <name type="scientific">Bradyrhizobium lablabi</name>
    <dbReference type="NCBI Taxonomy" id="722472"/>
    <lineage>
        <taxon>Bacteria</taxon>
        <taxon>Pseudomonadati</taxon>
        <taxon>Pseudomonadota</taxon>
        <taxon>Alphaproteobacteria</taxon>
        <taxon>Hyphomicrobiales</taxon>
        <taxon>Nitrobacteraceae</taxon>
        <taxon>Bradyrhizobium</taxon>
    </lineage>
</organism>
<dbReference type="RefSeq" id="WP_057857406.1">
    <property type="nucleotide sequence ID" value="NZ_LLYB01000049.1"/>
</dbReference>